<accession>A0ABP0IW36</accession>
<dbReference type="EMBL" id="CAXAMM010005174">
    <property type="protein sequence ID" value="CAK9006311.1"/>
    <property type="molecule type" value="Genomic_DNA"/>
</dbReference>
<evidence type="ECO:0000256" key="8">
    <source>
        <dbReference type="ARBA" id="ARBA00022989"/>
    </source>
</evidence>
<evidence type="ECO:0000256" key="3">
    <source>
        <dbReference type="ARBA" id="ARBA00011276"/>
    </source>
</evidence>
<dbReference type="Pfam" id="PF07774">
    <property type="entry name" value="EMC1_C"/>
    <property type="match status" value="1"/>
</dbReference>
<reference evidence="15 16" key="1">
    <citation type="submission" date="2024-02" db="EMBL/GenBank/DDBJ databases">
        <authorList>
            <person name="Chen Y."/>
            <person name="Shah S."/>
            <person name="Dougan E. K."/>
            <person name="Thang M."/>
            <person name="Chan C."/>
        </authorList>
    </citation>
    <scope>NUCLEOTIDE SEQUENCE [LARGE SCALE GENOMIC DNA]</scope>
</reference>
<feature type="transmembrane region" description="Helical" evidence="11">
    <location>
        <begin position="971"/>
        <end position="994"/>
    </location>
</feature>
<dbReference type="InterPro" id="IPR058545">
    <property type="entry name" value="Beta-prop_EMC1_1st"/>
</dbReference>
<keyword evidence="7" id="KW-0256">Endoplasmic reticulum</keyword>
<dbReference type="Proteomes" id="UP001642464">
    <property type="component" value="Unassembled WGS sequence"/>
</dbReference>
<evidence type="ECO:0000259" key="13">
    <source>
        <dbReference type="Pfam" id="PF07774"/>
    </source>
</evidence>
<gene>
    <name evidence="15" type="ORF">SCF082_LOCUS8976</name>
</gene>
<dbReference type="InterPro" id="IPR011047">
    <property type="entry name" value="Quinoprotein_ADH-like_sf"/>
</dbReference>
<evidence type="ECO:0000259" key="14">
    <source>
        <dbReference type="Pfam" id="PF25293"/>
    </source>
</evidence>
<evidence type="ECO:0000256" key="4">
    <source>
        <dbReference type="ARBA" id="ARBA00020824"/>
    </source>
</evidence>
<keyword evidence="9 11" id="KW-0472">Membrane</keyword>
<name>A0ABP0IW36_9DINO</name>
<organism evidence="15 16">
    <name type="scientific">Durusdinium trenchii</name>
    <dbReference type="NCBI Taxonomy" id="1381693"/>
    <lineage>
        <taxon>Eukaryota</taxon>
        <taxon>Sar</taxon>
        <taxon>Alveolata</taxon>
        <taxon>Dinophyceae</taxon>
        <taxon>Suessiales</taxon>
        <taxon>Symbiodiniaceae</taxon>
        <taxon>Durusdinium</taxon>
    </lineage>
</organism>
<evidence type="ECO:0000256" key="1">
    <source>
        <dbReference type="ARBA" id="ARBA00004115"/>
    </source>
</evidence>
<comment type="subunit">
    <text evidence="3">Component of the ER membrane protein complex (EMC).</text>
</comment>
<evidence type="ECO:0000256" key="2">
    <source>
        <dbReference type="ARBA" id="ARBA00007904"/>
    </source>
</evidence>
<dbReference type="Pfam" id="PF25293">
    <property type="entry name" value="Beta-prop_EMC1_N"/>
    <property type="match status" value="1"/>
</dbReference>
<keyword evidence="5 11" id="KW-0812">Transmembrane</keyword>
<comment type="subcellular location">
    <subcellularLocation>
        <location evidence="1">Endoplasmic reticulum membrane</location>
        <topology evidence="1">Single-pass type I membrane protein</topology>
    </subcellularLocation>
</comment>
<evidence type="ECO:0000313" key="16">
    <source>
        <dbReference type="Proteomes" id="UP001642464"/>
    </source>
</evidence>
<keyword evidence="16" id="KW-1185">Reference proteome</keyword>
<evidence type="ECO:0000256" key="5">
    <source>
        <dbReference type="ARBA" id="ARBA00022692"/>
    </source>
</evidence>
<proteinExistence type="inferred from homology"/>
<dbReference type="InterPro" id="IPR026895">
    <property type="entry name" value="EMC1"/>
</dbReference>
<evidence type="ECO:0000256" key="11">
    <source>
        <dbReference type="SAM" id="Phobius"/>
    </source>
</evidence>
<dbReference type="InterPro" id="IPR011678">
    <property type="entry name" value="EMC1_C"/>
</dbReference>
<comment type="similarity">
    <text evidence="2">Belongs to the EMC1 family.</text>
</comment>
<feature type="chain" id="PRO_5047356690" description="ER membrane protein complex subunit 1" evidence="12">
    <location>
        <begin position="19"/>
        <end position="1004"/>
    </location>
</feature>
<sequence length="1004" mass="106140">MALLRWVVAALALGLGAALHEDQVGLSDWMLENLGRVGHVDFAIDGQVVAASDDGVVAAIGKDGTLKWREVLPDAPELRAGFPFAQLRRQKLFTLRGDGCAAYLWQAETSGLLWDASLCDGSGATAGGAVAGDFLAGDVTGDTNLDAAVLAGNTVRVLSGADGTIAKSFAAPADTSLLGLAHTLDVKSKKITLFAFGSNSKGELQLFNLPLAGASDAPKVVPLSTATEGEKPATVTGAGDVVVVQNLLVWKDAYSATLRAFDLSGRKAVETKIKTTGASKLLKLSKDAFSTNGGVYRVEKGKKEVAAVIKGSFAAVAAANGVAVAVEQSGDSASCGPIKSMKLVVDGGEPVSVAFPEVAGAGGQRGRVQALFVEDAGGQKARPTVRVVVRFQDDSLVAITVTLASASASLDWVREEALGAIVASGSVEMPPAESEGNFGDVVAHAFTHESALQVWLFRLRDQLRVLSRFFGSLTGTATGFLGSVVSSQGKMLVNMYKGDMPRSEGYTASELSAFGFRRALVVLTRSGKVLALDSMSGSVLWGVFDPAFATVGDAEADGAVDLVVTRAREAGASHPAEFALVSLRTGQVTWRNALTGAVVMQESKGSEMIHVMSIAPERLHHHVDGTPLDEEEDVSPAAVIVAVDKDLKMHVFPSAKRAKVMKRADVLSKVHFAHYFVGTRSLTGFVLNPTAGRAVELWTYVVPLEHELLAIEAHVGASMHTPGSKRGDGSVLVKYVNPHLLALVTKNPQNDLVVTLIDGVSGRVAKRFSHKKASGPVKAIVFDNMVVYTFLNLEMSSMATSVIGLYEGEIAKHGLNLWTPRGEDEVGSGGSFSSFGAAVSPNTMQRTFLTLNAARALGVTTTKHGISDMRVLIGLENGAVNMQVPQLLDPRRPTGRVSDADKADGLMEYFPTLPMVPTQTISYNLTVSRIAEIHTMPTRLESTSLVLVTGLDVFYARVLPSRGFDLLDEDFNFVLLVVLTSALFGLTVFLRGLASDKKLNEAWK</sequence>
<dbReference type="SUPFAM" id="SSF50998">
    <property type="entry name" value="Quinoprotein alcohol dehydrogenase-like"/>
    <property type="match status" value="1"/>
</dbReference>
<dbReference type="PANTHER" id="PTHR21573">
    <property type="entry name" value="ER MEMBRANE PROTEIN COMPLEX SUBUNIT 1"/>
    <property type="match status" value="1"/>
</dbReference>
<protein>
    <recommendedName>
        <fullName evidence="4">ER membrane protein complex subunit 1</fullName>
    </recommendedName>
</protein>
<feature type="signal peptide" evidence="12">
    <location>
        <begin position="1"/>
        <end position="18"/>
    </location>
</feature>
<feature type="domain" description="EMC1 first beta-propeller" evidence="14">
    <location>
        <begin position="18"/>
        <end position="416"/>
    </location>
</feature>
<evidence type="ECO:0000256" key="10">
    <source>
        <dbReference type="ARBA" id="ARBA00023180"/>
    </source>
</evidence>
<feature type="domain" description="ER membrane protein complex subunit 1 C-terminal" evidence="13">
    <location>
        <begin position="783"/>
        <end position="1003"/>
    </location>
</feature>
<evidence type="ECO:0000256" key="9">
    <source>
        <dbReference type="ARBA" id="ARBA00023136"/>
    </source>
</evidence>
<dbReference type="PANTHER" id="PTHR21573:SF0">
    <property type="entry name" value="ER MEMBRANE PROTEIN COMPLEX SUBUNIT 1"/>
    <property type="match status" value="1"/>
</dbReference>
<evidence type="ECO:0000313" key="15">
    <source>
        <dbReference type="EMBL" id="CAK9006311.1"/>
    </source>
</evidence>
<keyword evidence="8 11" id="KW-1133">Transmembrane helix</keyword>
<keyword evidence="10" id="KW-0325">Glycoprotein</keyword>
<evidence type="ECO:0000256" key="7">
    <source>
        <dbReference type="ARBA" id="ARBA00022824"/>
    </source>
</evidence>
<keyword evidence="6 12" id="KW-0732">Signal</keyword>
<comment type="caution">
    <text evidence="15">The sequence shown here is derived from an EMBL/GenBank/DDBJ whole genome shotgun (WGS) entry which is preliminary data.</text>
</comment>
<evidence type="ECO:0000256" key="6">
    <source>
        <dbReference type="ARBA" id="ARBA00022729"/>
    </source>
</evidence>
<evidence type="ECO:0000256" key="12">
    <source>
        <dbReference type="SAM" id="SignalP"/>
    </source>
</evidence>